<dbReference type="GO" id="GO:0016787">
    <property type="term" value="F:hydrolase activity"/>
    <property type="evidence" value="ECO:0007669"/>
    <property type="project" value="UniProtKB-KW"/>
</dbReference>
<evidence type="ECO:0000256" key="3">
    <source>
        <dbReference type="ARBA" id="ARBA00011648"/>
    </source>
</evidence>
<dbReference type="InterPro" id="IPR036121">
    <property type="entry name" value="ATPase_F1/V1/A1_a/bsu_N_sf"/>
</dbReference>
<comment type="catalytic activity">
    <reaction evidence="13 14">
        <text>ATP + H2O + 4 H(+)(in) = ADP + phosphate + 5 H(+)(out)</text>
        <dbReference type="Rhea" id="RHEA:57720"/>
        <dbReference type="ChEBI" id="CHEBI:15377"/>
        <dbReference type="ChEBI" id="CHEBI:15378"/>
        <dbReference type="ChEBI" id="CHEBI:30616"/>
        <dbReference type="ChEBI" id="CHEBI:43474"/>
        <dbReference type="ChEBI" id="CHEBI:456216"/>
        <dbReference type="EC" id="7.1.2.2"/>
    </reaction>
</comment>
<keyword evidence="4" id="KW-0813">Transport</keyword>
<dbReference type="InterPro" id="IPR050053">
    <property type="entry name" value="ATPase_alpha/beta_chains"/>
</dbReference>
<comment type="caution">
    <text evidence="16">The sequence shown here is derived from an EMBL/GenBank/DDBJ whole genome shotgun (WGS) entry which is preliminary data.</text>
</comment>
<dbReference type="InterPro" id="IPR003593">
    <property type="entry name" value="AAA+_ATPase"/>
</dbReference>
<dbReference type="SUPFAM" id="SSF50615">
    <property type="entry name" value="N-terminal domain of alpha and beta subunits of F1 ATP synthase"/>
    <property type="match status" value="1"/>
</dbReference>
<comment type="subunit">
    <text evidence="3">F-type ATPases have 2 components, CF(1) - the catalytic core - and CF(0) - the membrane proton channel. CF(1) has five subunits: alpha(3), beta(3), gamma(1), delta(1), epsilon(1). CF(0) has three main subunits: a, b and c.</text>
</comment>
<keyword evidence="5 14" id="KW-0547">Nucleotide-binding</keyword>
<dbReference type="RefSeq" id="XP_040726222.1">
    <property type="nucleotide sequence ID" value="XM_040868993.1"/>
</dbReference>
<dbReference type="GO" id="GO:0046933">
    <property type="term" value="F:proton-transporting ATP synthase activity, rotational mechanism"/>
    <property type="evidence" value="ECO:0007669"/>
    <property type="project" value="InterPro"/>
</dbReference>
<dbReference type="Gene3D" id="1.10.1140.10">
    <property type="entry name" value="Bovine Mitochondrial F1-atpase, Atp Synthase Beta Chain, Chain D, domain 3"/>
    <property type="match status" value="1"/>
</dbReference>
<comment type="similarity">
    <text evidence="2">Belongs to the ATPase alpha/beta chains family.</text>
</comment>
<dbReference type="CDD" id="cd18115">
    <property type="entry name" value="ATP-synt_F1_beta_N"/>
    <property type="match status" value="1"/>
</dbReference>
<dbReference type="SMART" id="SM00382">
    <property type="entry name" value="AAA"/>
    <property type="match status" value="1"/>
</dbReference>
<dbReference type="STRING" id="56484.A0A1Y2FLH6"/>
<dbReference type="CDD" id="cd18110">
    <property type="entry name" value="ATP-synt_F1_beta_C"/>
    <property type="match status" value="1"/>
</dbReference>
<dbReference type="InterPro" id="IPR000194">
    <property type="entry name" value="ATPase_F1/V1/A1_a/bsu_nucl-bd"/>
</dbReference>
<feature type="domain" description="AAA+ ATPase" evidence="15">
    <location>
        <begin position="195"/>
        <end position="378"/>
    </location>
</feature>
<evidence type="ECO:0000256" key="7">
    <source>
        <dbReference type="ARBA" id="ARBA00022840"/>
    </source>
</evidence>
<comment type="subcellular location">
    <subcellularLocation>
        <location evidence="1">Membrane</location>
    </subcellularLocation>
</comment>
<reference evidence="16 17" key="1">
    <citation type="submission" date="2016-07" db="EMBL/GenBank/DDBJ databases">
        <title>Pervasive Adenine N6-methylation of Active Genes in Fungi.</title>
        <authorList>
            <consortium name="DOE Joint Genome Institute"/>
            <person name="Mondo S.J."/>
            <person name="Dannebaum R.O."/>
            <person name="Kuo R.C."/>
            <person name="Labutti K."/>
            <person name="Haridas S."/>
            <person name="Kuo A."/>
            <person name="Salamov A."/>
            <person name="Ahrendt S.R."/>
            <person name="Lipzen A."/>
            <person name="Sullivan W."/>
            <person name="Andreopoulos W.B."/>
            <person name="Clum A."/>
            <person name="Lindquist E."/>
            <person name="Daum C."/>
            <person name="Ramamoorthy G.K."/>
            <person name="Gryganskyi A."/>
            <person name="Culley D."/>
            <person name="Magnuson J.K."/>
            <person name="James T.Y."/>
            <person name="O'Malley M.A."/>
            <person name="Stajich J.E."/>
            <person name="Spatafora J.W."/>
            <person name="Visel A."/>
            <person name="Grigoriev I.V."/>
        </authorList>
    </citation>
    <scope>NUCLEOTIDE SEQUENCE [LARGE SCALE GENOMIC DNA]</scope>
    <source>
        <strain evidence="16 17">12-1054</strain>
    </source>
</reference>
<dbReference type="InterPro" id="IPR005722">
    <property type="entry name" value="ATP_synth_F1_bsu"/>
</dbReference>
<evidence type="ECO:0000256" key="6">
    <source>
        <dbReference type="ARBA" id="ARBA00022781"/>
    </source>
</evidence>
<keyword evidence="10" id="KW-0472">Membrane</keyword>
<evidence type="ECO:0000313" key="16">
    <source>
        <dbReference type="EMBL" id="ORY84204.1"/>
    </source>
</evidence>
<dbReference type="FunFam" id="2.40.10.170:FF:000004">
    <property type="entry name" value="ATP synthase subunit beta"/>
    <property type="match status" value="1"/>
</dbReference>
<evidence type="ECO:0000256" key="8">
    <source>
        <dbReference type="ARBA" id="ARBA00022967"/>
    </source>
</evidence>
<gene>
    <name evidence="16" type="ORF">BCR37DRAFT_378201</name>
</gene>
<keyword evidence="8" id="KW-1278">Translocase</keyword>
<evidence type="ECO:0000256" key="1">
    <source>
        <dbReference type="ARBA" id="ARBA00004370"/>
    </source>
</evidence>
<dbReference type="Gene3D" id="3.40.50.300">
    <property type="entry name" value="P-loop containing nucleotide triphosphate hydrolases"/>
    <property type="match status" value="1"/>
</dbReference>
<dbReference type="PANTHER" id="PTHR15184">
    <property type="entry name" value="ATP SYNTHASE"/>
    <property type="match status" value="1"/>
</dbReference>
<dbReference type="Pfam" id="PF22919">
    <property type="entry name" value="ATP-synt_VA_C"/>
    <property type="match status" value="1"/>
</dbReference>
<dbReference type="SUPFAM" id="SSF52540">
    <property type="entry name" value="P-loop containing nucleoside triphosphate hydrolases"/>
    <property type="match status" value="1"/>
</dbReference>
<dbReference type="PROSITE" id="PS00152">
    <property type="entry name" value="ATPASE_ALPHA_BETA"/>
    <property type="match status" value="1"/>
</dbReference>
<comment type="function">
    <text evidence="14">Produces ATP from ADP in the presence of a proton gradient across the membrane.</text>
</comment>
<dbReference type="NCBIfam" id="TIGR01039">
    <property type="entry name" value="atpD"/>
    <property type="match status" value="1"/>
</dbReference>
<evidence type="ECO:0000256" key="10">
    <source>
        <dbReference type="ARBA" id="ARBA00023136"/>
    </source>
</evidence>
<keyword evidence="17" id="KW-1185">Reference proteome</keyword>
<evidence type="ECO:0000313" key="17">
    <source>
        <dbReference type="Proteomes" id="UP000193685"/>
    </source>
</evidence>
<evidence type="ECO:0000259" key="15">
    <source>
        <dbReference type="SMART" id="SM00382"/>
    </source>
</evidence>
<accession>A0A1Y2FLH6</accession>
<keyword evidence="6" id="KW-0375">Hydrogen ion transport</keyword>
<dbReference type="Pfam" id="PF02874">
    <property type="entry name" value="ATP-synt_ab_N"/>
    <property type="match status" value="1"/>
</dbReference>
<evidence type="ECO:0000256" key="5">
    <source>
        <dbReference type="ARBA" id="ARBA00022741"/>
    </source>
</evidence>
<dbReference type="AlphaFoldDB" id="A0A1Y2FLH6"/>
<dbReference type="Proteomes" id="UP000193685">
    <property type="component" value="Unassembled WGS sequence"/>
</dbReference>
<dbReference type="OrthoDB" id="14523at2759"/>
<dbReference type="InterPro" id="IPR024034">
    <property type="entry name" value="ATPase_F1/V1_b/a_C"/>
</dbReference>
<dbReference type="GeneID" id="63785592"/>
<dbReference type="GO" id="GO:0045259">
    <property type="term" value="C:proton-transporting ATP synthase complex"/>
    <property type="evidence" value="ECO:0007669"/>
    <property type="project" value="UniProtKB-KW"/>
</dbReference>
<evidence type="ECO:0000256" key="9">
    <source>
        <dbReference type="ARBA" id="ARBA00023065"/>
    </source>
</evidence>
<dbReference type="EMBL" id="MCFI01000006">
    <property type="protein sequence ID" value="ORY84204.1"/>
    <property type="molecule type" value="Genomic_DNA"/>
</dbReference>
<evidence type="ECO:0000256" key="2">
    <source>
        <dbReference type="ARBA" id="ARBA00008936"/>
    </source>
</evidence>
<dbReference type="OMA" id="SMEEGGW"/>
<organism evidence="16 17">
    <name type="scientific">Protomyces lactucae-debilis</name>
    <dbReference type="NCBI Taxonomy" id="2754530"/>
    <lineage>
        <taxon>Eukaryota</taxon>
        <taxon>Fungi</taxon>
        <taxon>Dikarya</taxon>
        <taxon>Ascomycota</taxon>
        <taxon>Taphrinomycotina</taxon>
        <taxon>Taphrinomycetes</taxon>
        <taxon>Taphrinales</taxon>
        <taxon>Protomycetaceae</taxon>
        <taxon>Protomyces</taxon>
    </lineage>
</organism>
<dbReference type="Pfam" id="PF00006">
    <property type="entry name" value="ATP-synt_ab"/>
    <property type="match status" value="1"/>
</dbReference>
<dbReference type="CDD" id="cd01133">
    <property type="entry name" value="F1-ATPase_beta_CD"/>
    <property type="match status" value="1"/>
</dbReference>
<name>A0A1Y2FLH6_PROLT</name>
<dbReference type="GO" id="GO:0005524">
    <property type="term" value="F:ATP binding"/>
    <property type="evidence" value="ECO:0007669"/>
    <property type="project" value="UniProtKB-KW"/>
</dbReference>
<evidence type="ECO:0000256" key="13">
    <source>
        <dbReference type="ARBA" id="ARBA00048383"/>
    </source>
</evidence>
<proteinExistence type="inferred from homology"/>
<dbReference type="InterPro" id="IPR027417">
    <property type="entry name" value="P-loop_NTPase"/>
</dbReference>
<protein>
    <recommendedName>
        <fullName evidence="14">ATP synthase subunit beta</fullName>
        <ecNumber evidence="14">7.1.2.2</ecNumber>
    </recommendedName>
</protein>
<dbReference type="SUPFAM" id="SSF47917">
    <property type="entry name" value="C-terminal domain of alpha and beta subunits of F1 ATP synthase"/>
    <property type="match status" value="1"/>
</dbReference>
<evidence type="ECO:0000256" key="14">
    <source>
        <dbReference type="RuleBase" id="RU003553"/>
    </source>
</evidence>
<comment type="subunit">
    <text evidence="14">F-type ATPases have 2 components, CF(1) - the catalytic core - and CF(0) - the membrane proton channel. CF(1) and CF(0) have multiple subunits.</text>
</comment>
<dbReference type="InterPro" id="IPR020003">
    <property type="entry name" value="ATPase_a/bsu_AS"/>
</dbReference>
<keyword evidence="7 14" id="KW-0067">ATP-binding</keyword>
<dbReference type="PIRSF" id="PIRSF039072">
    <property type="entry name" value="ATPase_subunit_beta"/>
    <property type="match status" value="1"/>
</dbReference>
<dbReference type="InterPro" id="IPR055190">
    <property type="entry name" value="ATP-synt_VA_C"/>
</dbReference>
<dbReference type="GO" id="GO:0042776">
    <property type="term" value="P:proton motive force-driven mitochondrial ATP synthesis"/>
    <property type="evidence" value="ECO:0007669"/>
    <property type="project" value="TreeGrafter"/>
</dbReference>
<dbReference type="FunFam" id="1.10.1140.10:FF:000001">
    <property type="entry name" value="ATP synthase subunit beta"/>
    <property type="match status" value="1"/>
</dbReference>
<dbReference type="HAMAP" id="MF_01347">
    <property type="entry name" value="ATP_synth_beta_bact"/>
    <property type="match status" value="1"/>
</dbReference>
<keyword evidence="9" id="KW-0406">Ion transport</keyword>
<dbReference type="Gene3D" id="2.40.10.170">
    <property type="match status" value="1"/>
</dbReference>
<dbReference type="EC" id="7.1.2.2" evidence="14"/>
<dbReference type="PANTHER" id="PTHR15184:SF71">
    <property type="entry name" value="ATP SYNTHASE SUBUNIT BETA, MITOCHONDRIAL"/>
    <property type="match status" value="1"/>
</dbReference>
<keyword evidence="11 14" id="KW-0139">CF(1)</keyword>
<dbReference type="GO" id="GO:0005743">
    <property type="term" value="C:mitochondrial inner membrane"/>
    <property type="evidence" value="ECO:0007669"/>
    <property type="project" value="UniProtKB-ARBA"/>
</dbReference>
<keyword evidence="16" id="KW-0378">Hydrolase</keyword>
<keyword evidence="12 14" id="KW-0066">ATP synthesis</keyword>
<dbReference type="FunFam" id="3.40.50.300:FF:000026">
    <property type="entry name" value="ATP synthase subunit beta"/>
    <property type="match status" value="1"/>
</dbReference>
<evidence type="ECO:0000256" key="4">
    <source>
        <dbReference type="ARBA" id="ARBA00022448"/>
    </source>
</evidence>
<evidence type="ECO:0000256" key="12">
    <source>
        <dbReference type="ARBA" id="ARBA00023310"/>
    </source>
</evidence>
<sequence length="524" mass="55921">MIRKTLSVAARRAAAVQKAHNGLLAASKRTISPAVAAPAVHQRSMATEAKSTGSTGKVRTVIGAVVDVKFDSDSLPPILNALEVQDFQGGRLVLEVAQHLGENTVRTIAMDGTEGLVRGAAVVDTGLPITVPVGPATLGRILNVIGEPVDERGPVKTDKRMPIHADPPEFVEQSTTPQVLETGIKVVDLLAPYARGGKIGLFGGAGVGKTVFIQELINNIAKAHGGYSIFCGVGERTREGNDLYHEMQATGVIKLDGDSKCALVFGQMNEPPGARARVALTGLTIAEYFRDEEGQDVLLFIDNIFRFTQAGSEVSALLGRIPSAVGYQATLSTDLGALQERITTTKKGSITSVQAVYVPADDLTDPAPATTFAHLDATTVLARGIAEIGIYPAVDPLDSKSRILDVRVIGEEHYKVALNVQQTLQSYKSLQDIIAILGMDELSEADKLTVERARKIQRFLSQPFAVAEVFTSIPGKLVSLKDTIASFKSILDGECDDLPEAAFYMVGNIADVRTKAEQLSKEQK</sequence>
<dbReference type="InterPro" id="IPR004100">
    <property type="entry name" value="ATPase_F1/V1/A1_a/bsu_N"/>
</dbReference>
<evidence type="ECO:0000256" key="11">
    <source>
        <dbReference type="ARBA" id="ARBA00023196"/>
    </source>
</evidence>